<keyword evidence="3" id="KW-1133">Transmembrane helix</keyword>
<reference evidence="6" key="2">
    <citation type="journal article" date="2023" name="Biology">
        <title>Prokaryotic Life Associated with Coal-Fire Gas Vents Revealed by Metagenomics.</title>
        <authorList>
            <person name="Kadnikov V.V."/>
            <person name="Mardanov A.V."/>
            <person name="Beletsky A.V."/>
            <person name="Karnachuk O.V."/>
            <person name="Ravin N.V."/>
        </authorList>
    </citation>
    <scope>NUCLEOTIDE SEQUENCE</scope>
    <source>
        <strain evidence="6">Bu02</strain>
    </source>
</reference>
<feature type="transmembrane region" description="Helical" evidence="3">
    <location>
        <begin position="367"/>
        <end position="390"/>
    </location>
</feature>
<dbReference type="Gene3D" id="3.40.50.300">
    <property type="entry name" value="P-loop containing nucleotide triphosphate hydrolases"/>
    <property type="match status" value="1"/>
</dbReference>
<dbReference type="InterPro" id="IPR011642">
    <property type="entry name" value="Gate_dom"/>
</dbReference>
<protein>
    <submittedName>
        <fullName evidence="6">Ferrous iron transporter B</fullName>
    </submittedName>
</protein>
<sequence>MLVVLVGQPNSGKSAILSRLTSARVIASNYPGTTVEVARARMLEDKDVEILDTPGVYSLRGLTREQAVTIEILEGNPDLVLNVIDGTSLERHLSLTLALLQYLRARRIPVVIVINQIDRMREKGLAVDLCKIQERLGCRVVGTSAVTGEGIKDLVQAVTQELGSRQRARWGESGPFPDSPAANGTWKPFHRAARELAREVLVHRPESGTSLLSSALGWFDERLDEPLGAWAACALGLFGSWKFLSWALPFLEGFLAFALNPVKILIGKFLESFLPENRLAEVISHALPEGLVLPLSTVLPSMVLAYLLIALIEDTGLLGRYAVLGDSLMGAFNLPGQAVVPFMLGLGCRVPALLSTRILPTDLSRKTASVIIATLVPCTATTSLGLAVLARFRGNPFVPLGVIVASGVFVGQVQKAFHGGRRDLLAIELPPLRFPVLRNILVKTEMRLGGFFAHVLPLLVIMNVSVRLILAYGLIPSAGWLPSFSRKFLGIPGEALGAVLFTMLQRYLAPLFLMQLSLSPREATIAATMVALGFPCLPSQVALSREFGFGYVVLTLAVSTCLFLGWGMVLNLVLP</sequence>
<dbReference type="GO" id="GO:0005525">
    <property type="term" value="F:GTP binding"/>
    <property type="evidence" value="ECO:0007669"/>
    <property type="project" value="UniProtKB-KW"/>
</dbReference>
<feature type="transmembrane region" description="Helical" evidence="3">
    <location>
        <begin position="451"/>
        <end position="475"/>
    </location>
</feature>
<keyword evidence="3" id="KW-0472">Membrane</keyword>
<dbReference type="InterPro" id="IPR027417">
    <property type="entry name" value="P-loop_NTPase"/>
</dbReference>
<evidence type="ECO:0000256" key="1">
    <source>
        <dbReference type="ARBA" id="ARBA00022741"/>
    </source>
</evidence>
<keyword evidence="1" id="KW-0547">Nucleotide-binding</keyword>
<feature type="transmembrane region" description="Helical" evidence="3">
    <location>
        <begin position="332"/>
        <end position="355"/>
    </location>
</feature>
<evidence type="ECO:0000313" key="6">
    <source>
        <dbReference type="EMBL" id="QUL98659.1"/>
    </source>
</evidence>
<dbReference type="PANTHER" id="PTHR43185:SF2">
    <property type="entry name" value="FERROUS IRON TRANSPORT PROTEIN B"/>
    <property type="match status" value="1"/>
</dbReference>
<dbReference type="InterPro" id="IPR030389">
    <property type="entry name" value="G_FEOB_dom"/>
</dbReference>
<reference evidence="6" key="1">
    <citation type="submission" date="2020-10" db="EMBL/GenBank/DDBJ databases">
        <authorList>
            <person name="Kadnikov V."/>
            <person name="Beletsky A.V."/>
            <person name="Mardanov A.V."/>
            <person name="Karnachuk O.V."/>
            <person name="Ravin N.V."/>
        </authorList>
    </citation>
    <scope>NUCLEOTIDE SEQUENCE</scope>
    <source>
        <strain evidence="6">Bu02</strain>
    </source>
</reference>
<feature type="transmembrane region" description="Helical" evidence="3">
    <location>
        <begin position="396"/>
        <end position="413"/>
    </location>
</feature>
<feature type="transmembrane region" description="Helical" evidence="3">
    <location>
        <begin position="525"/>
        <end position="543"/>
    </location>
</feature>
<evidence type="ECO:0000256" key="2">
    <source>
        <dbReference type="ARBA" id="ARBA00023134"/>
    </source>
</evidence>
<feature type="domain" description="Nucleoside transporter/FeoB GTPase Gate" evidence="5">
    <location>
        <begin position="296"/>
        <end position="394"/>
    </location>
</feature>
<organism evidence="6">
    <name type="scientific">Candidatus Fermentithermobacillus carboniphilus</name>
    <dbReference type="NCBI Taxonomy" id="3085328"/>
    <lineage>
        <taxon>Bacteria</taxon>
        <taxon>Bacillati</taxon>
        <taxon>Bacillota</taxon>
        <taxon>Candidatus Fermentithermobacillia</taxon>
        <taxon>Candidatus Fermentithermobacillales</taxon>
        <taxon>Candidatus Fermentithermobacillaceae</taxon>
        <taxon>Candidatus Fermentithermobacillus</taxon>
    </lineage>
</organism>
<dbReference type="PANTHER" id="PTHR43185">
    <property type="entry name" value="FERROUS IRON TRANSPORT PROTEIN B"/>
    <property type="match status" value="1"/>
</dbReference>
<proteinExistence type="predicted"/>
<dbReference type="Pfam" id="PF02421">
    <property type="entry name" value="FeoB_N"/>
    <property type="match status" value="1"/>
</dbReference>
<dbReference type="AlphaFoldDB" id="A0AAT9LC58"/>
<evidence type="ECO:0000259" key="5">
    <source>
        <dbReference type="Pfam" id="PF07670"/>
    </source>
</evidence>
<dbReference type="GO" id="GO:0015093">
    <property type="term" value="F:ferrous iron transmembrane transporter activity"/>
    <property type="evidence" value="ECO:0007669"/>
    <property type="project" value="TreeGrafter"/>
</dbReference>
<dbReference type="KEGG" id="fcz:IMF26_00770"/>
<feature type="domain" description="FeoB-type G" evidence="4">
    <location>
        <begin position="3"/>
        <end position="157"/>
    </location>
</feature>
<dbReference type="InterPro" id="IPR005225">
    <property type="entry name" value="Small_GTP-bd"/>
</dbReference>
<dbReference type="InterPro" id="IPR006073">
    <property type="entry name" value="GTP-bd"/>
</dbReference>
<dbReference type="GO" id="GO:0005886">
    <property type="term" value="C:plasma membrane"/>
    <property type="evidence" value="ECO:0007669"/>
    <property type="project" value="TreeGrafter"/>
</dbReference>
<gene>
    <name evidence="6" type="ORF">IMF26_00770</name>
</gene>
<dbReference type="InterPro" id="IPR050860">
    <property type="entry name" value="FeoB_GTPase"/>
</dbReference>
<feature type="transmembrane region" description="Helical" evidence="3">
    <location>
        <begin position="495"/>
        <end position="513"/>
    </location>
</feature>
<keyword evidence="3" id="KW-0812">Transmembrane</keyword>
<name>A0AAT9LC58_9FIRM</name>
<dbReference type="EMBL" id="CP062796">
    <property type="protein sequence ID" value="QUL98659.1"/>
    <property type="molecule type" value="Genomic_DNA"/>
</dbReference>
<dbReference type="Pfam" id="PF07670">
    <property type="entry name" value="Gate"/>
    <property type="match status" value="1"/>
</dbReference>
<dbReference type="SUPFAM" id="SSF52540">
    <property type="entry name" value="P-loop containing nucleoside triphosphate hydrolases"/>
    <property type="match status" value="1"/>
</dbReference>
<dbReference type="NCBIfam" id="TIGR00231">
    <property type="entry name" value="small_GTP"/>
    <property type="match status" value="1"/>
</dbReference>
<dbReference type="PRINTS" id="PR00326">
    <property type="entry name" value="GTP1OBG"/>
</dbReference>
<accession>A0AAT9LC58</accession>
<feature type="transmembrane region" description="Helical" evidence="3">
    <location>
        <begin position="549"/>
        <end position="574"/>
    </location>
</feature>
<evidence type="ECO:0000256" key="3">
    <source>
        <dbReference type="SAM" id="Phobius"/>
    </source>
</evidence>
<evidence type="ECO:0000259" key="4">
    <source>
        <dbReference type="Pfam" id="PF02421"/>
    </source>
</evidence>
<keyword evidence="2" id="KW-0342">GTP-binding</keyword>